<evidence type="ECO:0000313" key="6">
    <source>
        <dbReference type="EMBL" id="CAH2355935.1"/>
    </source>
</evidence>
<evidence type="ECO:0000256" key="4">
    <source>
        <dbReference type="ARBA" id="ARBA00023136"/>
    </source>
</evidence>
<sequence length="66" mass="7382">MSKIPFSVRATDVVHRLTVLGLLGFSLAVSGSVGYNVYMNSDYAQMNKNKLKFDKEEVDKIDIAQE</sequence>
<evidence type="ECO:0000313" key="7">
    <source>
        <dbReference type="Proteomes" id="UP000837801"/>
    </source>
</evidence>
<feature type="transmembrane region" description="Helical" evidence="5">
    <location>
        <begin position="20"/>
        <end position="38"/>
    </location>
</feature>
<dbReference type="GO" id="GO:0016020">
    <property type="term" value="C:membrane"/>
    <property type="evidence" value="ECO:0007669"/>
    <property type="project" value="UniProtKB-SubCell"/>
</dbReference>
<reference evidence="6" key="1">
    <citation type="submission" date="2022-03" db="EMBL/GenBank/DDBJ databases">
        <authorList>
            <person name="Legras J.-L."/>
            <person name="Devillers H."/>
            <person name="Grondin C."/>
        </authorList>
    </citation>
    <scope>NUCLEOTIDE SEQUENCE</scope>
    <source>
        <strain evidence="6">CLIB 1423</strain>
    </source>
</reference>
<dbReference type="AlphaFoldDB" id="A0A9P0W1D6"/>
<comment type="subcellular location">
    <subcellularLocation>
        <location evidence="1">Membrane</location>
        <topology evidence="1">Single-pass membrane protein</topology>
    </subcellularLocation>
</comment>
<evidence type="ECO:0000256" key="2">
    <source>
        <dbReference type="ARBA" id="ARBA00022692"/>
    </source>
</evidence>
<keyword evidence="7" id="KW-1185">Reference proteome</keyword>
<dbReference type="InterPro" id="IPR029208">
    <property type="entry name" value="COX14"/>
</dbReference>
<keyword evidence="3 5" id="KW-1133">Transmembrane helix</keyword>
<evidence type="ECO:0000256" key="1">
    <source>
        <dbReference type="ARBA" id="ARBA00004167"/>
    </source>
</evidence>
<keyword evidence="2 5" id="KW-0812">Transmembrane</keyword>
<dbReference type="Proteomes" id="UP000837801">
    <property type="component" value="Unassembled WGS sequence"/>
</dbReference>
<proteinExistence type="predicted"/>
<evidence type="ECO:0000256" key="3">
    <source>
        <dbReference type="ARBA" id="ARBA00022989"/>
    </source>
</evidence>
<organism evidence="6 7">
    <name type="scientific">[Candida] railenensis</name>
    <dbReference type="NCBI Taxonomy" id="45579"/>
    <lineage>
        <taxon>Eukaryota</taxon>
        <taxon>Fungi</taxon>
        <taxon>Dikarya</taxon>
        <taxon>Ascomycota</taxon>
        <taxon>Saccharomycotina</taxon>
        <taxon>Pichiomycetes</taxon>
        <taxon>Debaryomycetaceae</taxon>
        <taxon>Kurtzmaniella</taxon>
    </lineage>
</organism>
<evidence type="ECO:0000256" key="5">
    <source>
        <dbReference type="SAM" id="Phobius"/>
    </source>
</evidence>
<accession>A0A9P0W1D6</accession>
<dbReference type="EMBL" id="CAKXYY010000039">
    <property type="protein sequence ID" value="CAH2355935.1"/>
    <property type="molecule type" value="Genomic_DNA"/>
</dbReference>
<name>A0A9P0W1D6_9ASCO</name>
<comment type="caution">
    <text evidence="6">The sequence shown here is derived from an EMBL/GenBank/DDBJ whole genome shotgun (WGS) entry which is preliminary data.</text>
</comment>
<dbReference type="Pfam" id="PF14880">
    <property type="entry name" value="COX14"/>
    <property type="match status" value="1"/>
</dbReference>
<gene>
    <name evidence="6" type="ORF">CLIB1423_39S00298</name>
</gene>
<keyword evidence="4 5" id="KW-0472">Membrane</keyword>
<dbReference type="OrthoDB" id="4083952at2759"/>
<protein>
    <submittedName>
        <fullName evidence="6">Cytochrome c oxidase assembly protein Cox14p</fullName>
    </submittedName>
</protein>